<dbReference type="OrthoDB" id="5287074at2"/>
<dbReference type="RefSeq" id="WP_102243584.1">
    <property type="nucleotide sequence ID" value="NZ_CP025704.1"/>
</dbReference>
<dbReference type="KEGG" id="bsto:C0V70_09290"/>
<protein>
    <submittedName>
        <fullName evidence="1">AcrB/AcrD/AcrF family protein</fullName>
    </submittedName>
</protein>
<evidence type="ECO:0000313" key="1">
    <source>
        <dbReference type="EMBL" id="AUN98293.1"/>
    </source>
</evidence>
<evidence type="ECO:0000313" key="2">
    <source>
        <dbReference type="Proteomes" id="UP000235584"/>
    </source>
</evidence>
<dbReference type="Gene3D" id="1.20.1640.10">
    <property type="entry name" value="Multidrug efflux transporter AcrB transmembrane domain"/>
    <property type="match status" value="2"/>
</dbReference>
<dbReference type="Gene3D" id="3.30.70.1320">
    <property type="entry name" value="Multidrug efflux transporter AcrB pore domain like"/>
    <property type="match status" value="1"/>
</dbReference>
<dbReference type="Proteomes" id="UP000235584">
    <property type="component" value="Chromosome"/>
</dbReference>
<dbReference type="Gene3D" id="3.30.2090.10">
    <property type="entry name" value="Multidrug efflux transporter AcrB TolC docking domain, DN and DC subdomains"/>
    <property type="match status" value="2"/>
</dbReference>
<dbReference type="InterPro" id="IPR027463">
    <property type="entry name" value="AcrB_DN_DC_subdom"/>
</dbReference>
<name>A0A2K9NRZ8_BACTC</name>
<dbReference type="AlphaFoldDB" id="A0A2K9NRZ8"/>
<dbReference type="PANTHER" id="PTHR32063:SF0">
    <property type="entry name" value="SWARMING MOTILITY PROTEIN SWRC"/>
    <property type="match status" value="1"/>
</dbReference>
<proteinExistence type="predicted"/>
<accession>A0A2K9NRZ8</accession>
<dbReference type="InterPro" id="IPR001036">
    <property type="entry name" value="Acrflvin-R"/>
</dbReference>
<keyword evidence="2" id="KW-1185">Reference proteome</keyword>
<dbReference type="Gene3D" id="3.30.70.1440">
    <property type="entry name" value="Multidrug efflux transporter AcrB pore domain"/>
    <property type="match status" value="1"/>
</dbReference>
<dbReference type="Gene3D" id="3.30.70.1430">
    <property type="entry name" value="Multidrug efflux transporter AcrB pore domain"/>
    <property type="match status" value="2"/>
</dbReference>
<gene>
    <name evidence="1" type="ORF">C0V70_09290</name>
</gene>
<organism evidence="1 2">
    <name type="scientific">Bacteriovorax stolpii</name>
    <name type="common">Bdellovibrio stolpii</name>
    <dbReference type="NCBI Taxonomy" id="960"/>
    <lineage>
        <taxon>Bacteria</taxon>
        <taxon>Pseudomonadati</taxon>
        <taxon>Bdellovibrionota</taxon>
        <taxon>Bacteriovoracia</taxon>
        <taxon>Bacteriovoracales</taxon>
        <taxon>Bacteriovoracaceae</taxon>
        <taxon>Bacteriovorax</taxon>
    </lineage>
</organism>
<sequence>MNLIDLSIKRPVFAWVLMFSLIVFGAICVNRMGISQLPDVDFPIINVSITYEGAAPEVVESELIDPIEQRLLNIEGIKEMRSSARQGAGSVTLEFDINRNVDVALQEVQSALSQLRLPQGIDPAVIRKQNPEEDPILIISVFSDANLKDMLAWADNYLLDQIRFLPGVGEVSVGGASERNLRVWIDTKKLERFELTIDDVIAALNSQHVESAAGQFTEGKRELRVRWLGEAAALSEVENIRILRRGGERIFNRNIYIKDVATVEDGLSDIRRLARVNGQEAIGIQVRKQRGTNEVQVADEVIKKFEEIKGNFPKGYNYRVNINFTKSTEATVGLTIEKLWVAALITIVICFLFLGSFQAALNILFSIPTSIVGTFTILYFSGFTLNLFTLLALTLSISIVVDDAIMLLENIVRHYRLGKDSKTAASEGAKEVLPAAVAATLAVVAVFLPVVFMDGIIGKFFFQFGVTMCACVLISLLEAVTITPMRAAALLSTEPEVSKFERYLDEVFHKFGDKYKAVLAKTLEWKWAVVLGSVVFFVVSLVLVSKVRQEFVPLQDQDIIIMQGMTPPGTSLETTSAKAQELEAILKKNENIEGYFTSVGGFGAGSNTSMVFMPISLKLRSERKMGHIQIMEQLREEFKAVKGIRVTLRDNSARNLSSGRQNPIAINLRGPDLKVLEAKSAEFMKRIEDEKIGVDMDTDYRSGIPELILKPNRKAMSDRGVSVETVGAILAAGVGGVRQGKYTFDGKRYDIRFKIKDEQVRTPEDFKHLYVRNQAGNLIPFYELVTIEEGNAIQSISRVNRQRAISVYGNLAPGQSQAKVLDRAKQIAQEILPPSYSFALEGASAGFASSFSSLYYALMIGILVAYLILAVQFDSFIHPVSVLVALPFSVTGALIALWMFNISLNLFSFIGLIVLMGIAKKNSIMLVEFTNQVRNGHMDNRHETPLNALLLACPIRLRPIIMTSVATVAAATPLVLGSGIGVETRIPMGLSIIGGTIISTLLTLFVVPALYLILTPLERSETYVKKVPAEGAPAKNVPSNGHEAL</sequence>
<dbReference type="Pfam" id="PF00873">
    <property type="entry name" value="ACR_tran"/>
    <property type="match status" value="1"/>
</dbReference>
<dbReference type="EMBL" id="CP025704">
    <property type="protein sequence ID" value="AUN98293.1"/>
    <property type="molecule type" value="Genomic_DNA"/>
</dbReference>
<dbReference type="PRINTS" id="PR00702">
    <property type="entry name" value="ACRIFLAVINRP"/>
</dbReference>
<reference evidence="1 2" key="1">
    <citation type="submission" date="2018-01" db="EMBL/GenBank/DDBJ databases">
        <title>Complete genome sequence of Bacteriovorax stolpii DSM12778.</title>
        <authorList>
            <person name="Tang B."/>
            <person name="Chang J."/>
        </authorList>
    </citation>
    <scope>NUCLEOTIDE SEQUENCE [LARGE SCALE GENOMIC DNA]</scope>
    <source>
        <strain evidence="1 2">DSM 12778</strain>
    </source>
</reference>
<dbReference type="GO" id="GO:0005886">
    <property type="term" value="C:plasma membrane"/>
    <property type="evidence" value="ECO:0007669"/>
    <property type="project" value="TreeGrafter"/>
</dbReference>
<dbReference type="SUPFAM" id="SSF82693">
    <property type="entry name" value="Multidrug efflux transporter AcrB pore domain, PN1, PN2, PC1 and PC2 subdomains"/>
    <property type="match status" value="3"/>
</dbReference>
<dbReference type="SUPFAM" id="SSF82714">
    <property type="entry name" value="Multidrug efflux transporter AcrB TolC docking domain, DN and DC subdomains"/>
    <property type="match status" value="2"/>
</dbReference>
<dbReference type="SUPFAM" id="SSF82866">
    <property type="entry name" value="Multidrug efflux transporter AcrB transmembrane domain"/>
    <property type="match status" value="2"/>
</dbReference>
<dbReference type="GO" id="GO:0042910">
    <property type="term" value="F:xenobiotic transmembrane transporter activity"/>
    <property type="evidence" value="ECO:0007669"/>
    <property type="project" value="TreeGrafter"/>
</dbReference>
<dbReference type="PANTHER" id="PTHR32063">
    <property type="match status" value="1"/>
</dbReference>